<keyword evidence="2" id="KW-1185">Reference proteome</keyword>
<sequence length="487" mass="54854">MPVNPAESLGVYRSPSPESTAPSHTDSSHSAAKEPHVTDAENLHQQENATTSVPPTDEKHDEAASPDKDAPLTLSRVRANQKLDDILKFLPSLQDYAILAEKEVKTLGNIWKETTKKARLSWGERETRIMLACLLKVEQNVGEYLVEWKRGDKVAREPIKSVDNGISKTVLTYIAWNLRSCGNPTFAEIDNGQVKNHWTKLKATWDAISSLTERSGGPFPYNLERGFADLDDSMAEEFDKLISGKMPKGHEHSHLTKAAQTVKDLGKAAWPYYQDMARIFDKKGSSATVTGTYAKNFTSRNKNSKEPVQVSQLPILIGCLIDRCEMRYRREQAGPPAVQQGTVKELSRGPEELLSENEEHPYNQARSSKQRHTIDAVSEVGEGNKAMANALSQNTQQEMLRLDIDNKILEGITAENNLKAQEMDYQRHREAAEAVSLLPEFDKLDTEEQFAIQDWITRGNHATEFLKVIPKIRGAWLMRKWKHLEVE</sequence>
<accession>A0ACC2XR88</accession>
<evidence type="ECO:0000313" key="1">
    <source>
        <dbReference type="EMBL" id="KAJ9126155.1"/>
    </source>
</evidence>
<reference evidence="1" key="1">
    <citation type="submission" date="2023-04" db="EMBL/GenBank/DDBJ databases">
        <title>Draft Genome sequencing of Naganishia species isolated from polar environments using Oxford Nanopore Technology.</title>
        <authorList>
            <person name="Leo P."/>
            <person name="Venkateswaran K."/>
        </authorList>
    </citation>
    <scope>NUCLEOTIDE SEQUENCE</scope>
    <source>
        <strain evidence="1">DBVPG 5303</strain>
    </source>
</reference>
<name>A0ACC2XR88_9TREE</name>
<organism evidence="1 2">
    <name type="scientific">Naganishia onofrii</name>
    <dbReference type="NCBI Taxonomy" id="1851511"/>
    <lineage>
        <taxon>Eukaryota</taxon>
        <taxon>Fungi</taxon>
        <taxon>Dikarya</taxon>
        <taxon>Basidiomycota</taxon>
        <taxon>Agaricomycotina</taxon>
        <taxon>Tremellomycetes</taxon>
        <taxon>Filobasidiales</taxon>
        <taxon>Filobasidiaceae</taxon>
        <taxon>Naganishia</taxon>
    </lineage>
</organism>
<protein>
    <submittedName>
        <fullName evidence="1">Uncharacterized protein</fullName>
    </submittedName>
</protein>
<dbReference type="Proteomes" id="UP001234202">
    <property type="component" value="Unassembled WGS sequence"/>
</dbReference>
<evidence type="ECO:0000313" key="2">
    <source>
        <dbReference type="Proteomes" id="UP001234202"/>
    </source>
</evidence>
<comment type="caution">
    <text evidence="1">The sequence shown here is derived from an EMBL/GenBank/DDBJ whole genome shotgun (WGS) entry which is preliminary data.</text>
</comment>
<gene>
    <name evidence="1" type="ORF">QFC24_002428</name>
</gene>
<proteinExistence type="predicted"/>
<dbReference type="EMBL" id="JASBWV010000006">
    <property type="protein sequence ID" value="KAJ9126155.1"/>
    <property type="molecule type" value="Genomic_DNA"/>
</dbReference>